<dbReference type="InParanoid" id="A0A066VND1"/>
<dbReference type="PANTHER" id="PTHR21367">
    <property type="entry name" value="ARGININE-TRNA-PROTEIN TRANSFERASE 1"/>
    <property type="match status" value="1"/>
</dbReference>
<dbReference type="InterPro" id="IPR007471">
    <property type="entry name" value="N-end_Aminoacyl_Trfase_N"/>
</dbReference>
<evidence type="ECO:0000313" key="7">
    <source>
        <dbReference type="EMBL" id="KDN41783.1"/>
    </source>
</evidence>
<dbReference type="Proteomes" id="UP000027361">
    <property type="component" value="Unassembled WGS sequence"/>
</dbReference>
<dbReference type="AlphaFoldDB" id="A0A066VND1"/>
<dbReference type="InterPro" id="IPR030700">
    <property type="entry name" value="N-end_Aminoacyl_Trfase"/>
</dbReference>
<evidence type="ECO:0000259" key="6">
    <source>
        <dbReference type="Pfam" id="PF04377"/>
    </source>
</evidence>
<reference evidence="7 8" key="1">
    <citation type="submission" date="2014-05" db="EMBL/GenBank/DDBJ databases">
        <title>Draft genome sequence of a rare smut relative, Tilletiaria anomala UBC 951.</title>
        <authorList>
            <consortium name="DOE Joint Genome Institute"/>
            <person name="Toome M."/>
            <person name="Kuo A."/>
            <person name="Henrissat B."/>
            <person name="Lipzen A."/>
            <person name="Tritt A."/>
            <person name="Yoshinaga Y."/>
            <person name="Zane M."/>
            <person name="Barry K."/>
            <person name="Grigoriev I.V."/>
            <person name="Spatafora J.W."/>
            <person name="Aimea M.C."/>
        </authorList>
    </citation>
    <scope>NUCLEOTIDE SEQUENCE [LARGE SCALE GENOMIC DNA]</scope>
    <source>
        <strain evidence="7 8">UBC 951</strain>
    </source>
</reference>
<evidence type="ECO:0000256" key="1">
    <source>
        <dbReference type="ARBA" id="ARBA00009991"/>
    </source>
</evidence>
<dbReference type="PANTHER" id="PTHR21367:SF1">
    <property type="entry name" value="ARGINYL-TRNA--PROTEIN TRANSFERASE 1"/>
    <property type="match status" value="1"/>
</dbReference>
<dbReference type="STRING" id="1037660.A0A066VND1"/>
<dbReference type="GeneID" id="25262971"/>
<dbReference type="GO" id="GO:0005737">
    <property type="term" value="C:cytoplasm"/>
    <property type="evidence" value="ECO:0007669"/>
    <property type="project" value="TreeGrafter"/>
</dbReference>
<evidence type="ECO:0000313" key="8">
    <source>
        <dbReference type="Proteomes" id="UP000027361"/>
    </source>
</evidence>
<dbReference type="Pfam" id="PF04377">
    <property type="entry name" value="ATE_C"/>
    <property type="match status" value="1"/>
</dbReference>
<evidence type="ECO:0000256" key="3">
    <source>
        <dbReference type="ARBA" id="ARBA00022679"/>
    </source>
</evidence>
<feature type="domain" description="N-end aminoacyl transferase N-terminal" evidence="5">
    <location>
        <begin position="15"/>
        <end position="92"/>
    </location>
</feature>
<name>A0A066VND1_TILAU</name>
<evidence type="ECO:0000256" key="4">
    <source>
        <dbReference type="ARBA" id="ARBA00023315"/>
    </source>
</evidence>
<sequence>MPPSSLVAPIGYSRSTCNYCDPSLKLIEKKTSCTYGAWAYDLSPYEYQDLIDSNWRRSGLYLYKPDNLRTCCAHLTIRLKAEDYRPGKQQRRSLARLYWDVRGAQRPSKKKGKDNAKFGLPKRWAQIESTADEVSKVANNSQMSGSNRITKCLKTSLVPSTFTAEKYSLFRRYQIAIHSQSPGDVSSEAGFTRFLVDSPIRRMLPTASDTSTEEAVPYGSYHHEYRLDDKLIAVGVLDILPHCVSSVYLFYDPAFSHLNLGTISAMREILLVQQLQQRPNMQDLEFYYLGYYIHDCQKMKYKSQYKPSELLDLRDGTWRHFDSVKPALDRGVRFDFNSSTAAFRDHGHRKYSVEGPATPSSSIPSPAPPGFLDLSAVANPSAISQWANIFVIDADAQEQGAQPLLVLPYVLAGKMTSTAKGAKACNFIAATGFEIVSRCILFLIGDDGN</sequence>
<dbReference type="Pfam" id="PF04376">
    <property type="entry name" value="ATE_N"/>
    <property type="match status" value="1"/>
</dbReference>
<dbReference type="RefSeq" id="XP_013241839.1">
    <property type="nucleotide sequence ID" value="XM_013386385.1"/>
</dbReference>
<dbReference type="InterPro" id="IPR016181">
    <property type="entry name" value="Acyl_CoA_acyltransferase"/>
</dbReference>
<accession>A0A066VND1</accession>
<keyword evidence="4" id="KW-0012">Acyltransferase</keyword>
<dbReference type="EMBL" id="JMSN01000076">
    <property type="protein sequence ID" value="KDN41783.1"/>
    <property type="molecule type" value="Genomic_DNA"/>
</dbReference>
<proteinExistence type="inferred from homology"/>
<feature type="non-terminal residue" evidence="7">
    <location>
        <position position="449"/>
    </location>
</feature>
<keyword evidence="3" id="KW-0808">Transferase</keyword>
<keyword evidence="8" id="KW-1185">Reference proteome</keyword>
<dbReference type="FunCoup" id="A0A066VND1">
    <property type="interactions" value="559"/>
</dbReference>
<dbReference type="HOGENOM" id="CLU_020349_2_1_1"/>
<evidence type="ECO:0000256" key="2">
    <source>
        <dbReference type="ARBA" id="ARBA00012025"/>
    </source>
</evidence>
<comment type="similarity">
    <text evidence="1">Belongs to the R-transferase family.</text>
</comment>
<comment type="caution">
    <text evidence="7">The sequence shown here is derived from an EMBL/GenBank/DDBJ whole genome shotgun (WGS) entry which is preliminary data.</text>
</comment>
<dbReference type="SUPFAM" id="SSF55729">
    <property type="entry name" value="Acyl-CoA N-acyltransferases (Nat)"/>
    <property type="match status" value="1"/>
</dbReference>
<dbReference type="OrthoDB" id="74183at2759"/>
<dbReference type="OMA" id="KYQTAIH"/>
<gene>
    <name evidence="7" type="ORF">K437DRAFT_238121</name>
</gene>
<dbReference type="EC" id="2.3.2.8" evidence="2"/>
<dbReference type="GO" id="GO:0004057">
    <property type="term" value="F:arginyl-tRNA--protein transferase activity"/>
    <property type="evidence" value="ECO:0007669"/>
    <property type="project" value="UniProtKB-EC"/>
</dbReference>
<evidence type="ECO:0000259" key="5">
    <source>
        <dbReference type="Pfam" id="PF04376"/>
    </source>
</evidence>
<feature type="domain" description="N-end rule aminoacyl transferase C-terminal" evidence="6">
    <location>
        <begin position="165"/>
        <end position="312"/>
    </location>
</feature>
<protein>
    <recommendedName>
        <fullName evidence="2">arginyltransferase</fullName>
        <ecNumber evidence="2">2.3.2.8</ecNumber>
    </recommendedName>
</protein>
<dbReference type="InterPro" id="IPR007472">
    <property type="entry name" value="N-end_Aminoacyl_Trfase_C"/>
</dbReference>
<organism evidence="7 8">
    <name type="scientific">Tilletiaria anomala (strain ATCC 24038 / CBS 436.72 / UBC 951)</name>
    <dbReference type="NCBI Taxonomy" id="1037660"/>
    <lineage>
        <taxon>Eukaryota</taxon>
        <taxon>Fungi</taxon>
        <taxon>Dikarya</taxon>
        <taxon>Basidiomycota</taxon>
        <taxon>Ustilaginomycotina</taxon>
        <taxon>Exobasidiomycetes</taxon>
        <taxon>Georgefischeriales</taxon>
        <taxon>Tilletiariaceae</taxon>
        <taxon>Tilletiaria</taxon>
    </lineage>
</organism>